<accession>T0GEP9</accession>
<comment type="caution">
    <text evidence="1">The sequence shown here is derived from an EMBL/GenBank/DDBJ whole genome shotgun (WGS) entry which is preliminary data.</text>
</comment>
<name>T0GEP9_9LEPT</name>
<organism evidence="1 2">
    <name type="scientific">Leptospira broomii serovar Hurstbridge str. 5399</name>
    <dbReference type="NCBI Taxonomy" id="1049789"/>
    <lineage>
        <taxon>Bacteria</taxon>
        <taxon>Pseudomonadati</taxon>
        <taxon>Spirochaetota</taxon>
        <taxon>Spirochaetia</taxon>
        <taxon>Leptospirales</taxon>
        <taxon>Leptospiraceae</taxon>
        <taxon>Leptospira</taxon>
    </lineage>
</organism>
<gene>
    <name evidence="1" type="ORF">LEP1GSC050_4156</name>
</gene>
<dbReference type="STRING" id="1049789.LEP1GSC050_4156"/>
<dbReference type="Proteomes" id="UP000015454">
    <property type="component" value="Unassembled WGS sequence"/>
</dbReference>
<evidence type="ECO:0000313" key="2">
    <source>
        <dbReference type="Proteomes" id="UP000015454"/>
    </source>
</evidence>
<dbReference type="EMBL" id="AHMO02000008">
    <property type="protein sequence ID" value="EQA45299.1"/>
    <property type="molecule type" value="Genomic_DNA"/>
</dbReference>
<evidence type="ECO:0000313" key="1">
    <source>
        <dbReference type="EMBL" id="EQA45299.1"/>
    </source>
</evidence>
<sequence>MLGEVIGNRNELKDFIRQLGVPGSWTLCKRYESLVYDSDSDNEGFCFRLTNNNKFIISGDRSWVSVLKEMFLQPNLQDKLKDLISFDPDIEKEPICNPEEEKAEDPIEDFFKLPPPQKSKVTHKRYNRKPPRSVYEDWLF</sequence>
<keyword evidence="2" id="KW-1185">Reference proteome</keyword>
<dbReference type="AlphaFoldDB" id="T0GEP9"/>
<protein>
    <submittedName>
        <fullName evidence="1">Uncharacterized protein</fullName>
    </submittedName>
</protein>
<proteinExistence type="predicted"/>
<reference evidence="1" key="1">
    <citation type="submission" date="2013-05" db="EMBL/GenBank/DDBJ databases">
        <authorList>
            <person name="Harkins D.M."/>
            <person name="Durkin A.S."/>
            <person name="Brinkac L.M."/>
            <person name="Haft D.H."/>
            <person name="Selengut J.D."/>
            <person name="Sanka R."/>
            <person name="DePew J."/>
            <person name="Purushe J."/>
            <person name="Hartskeerl R.A."/>
            <person name="Ahmed A."/>
            <person name="van der Linden H."/>
            <person name="Goris M.G.A."/>
            <person name="Vinetz J.M."/>
            <person name="Sutton G.G."/>
            <person name="Nierman W.C."/>
            <person name="Fouts D.E."/>
        </authorList>
    </citation>
    <scope>NUCLEOTIDE SEQUENCE [LARGE SCALE GENOMIC DNA]</scope>
    <source>
        <strain evidence="1">5399</strain>
    </source>
</reference>